<protein>
    <submittedName>
        <fullName evidence="2">Uncharacterized protein</fullName>
    </submittedName>
</protein>
<evidence type="ECO:0000313" key="3">
    <source>
        <dbReference type="Proteomes" id="UP001341840"/>
    </source>
</evidence>
<comment type="caution">
    <text evidence="2">The sequence shown here is derived from an EMBL/GenBank/DDBJ whole genome shotgun (WGS) entry which is preliminary data.</text>
</comment>
<proteinExistence type="predicted"/>
<feature type="region of interest" description="Disordered" evidence="1">
    <location>
        <begin position="83"/>
        <end position="142"/>
    </location>
</feature>
<sequence length="142" mass="15075">MAAFKFLVSLPAGLPKRNKFTCRWILDSSDAKVGKFLDDLLDVKMKKTKLDNLLAMMADPSRMGPRAVLLISCPATTAVVAAADASASAAGPTPAESSSQVPPIPTAPETHKAKKQSSKRERAKVVDLEGEEGLKEDPSANL</sequence>
<accession>A0ABU6U208</accession>
<keyword evidence="3" id="KW-1185">Reference proteome</keyword>
<reference evidence="2 3" key="1">
    <citation type="journal article" date="2023" name="Plants (Basel)">
        <title>Bridging the Gap: Combining Genomics and Transcriptomics Approaches to Understand Stylosanthes scabra, an Orphan Legume from the Brazilian Caatinga.</title>
        <authorList>
            <person name="Ferreira-Neto J.R.C."/>
            <person name="da Silva M.D."/>
            <person name="Binneck E."/>
            <person name="de Melo N.F."/>
            <person name="da Silva R.H."/>
            <person name="de Melo A.L.T.M."/>
            <person name="Pandolfi V."/>
            <person name="Bustamante F.O."/>
            <person name="Brasileiro-Vidal A.C."/>
            <person name="Benko-Iseppon A.M."/>
        </authorList>
    </citation>
    <scope>NUCLEOTIDE SEQUENCE [LARGE SCALE GENOMIC DNA]</scope>
    <source>
        <tissue evidence="2">Leaves</tissue>
    </source>
</reference>
<organism evidence="2 3">
    <name type="scientific">Stylosanthes scabra</name>
    <dbReference type="NCBI Taxonomy" id="79078"/>
    <lineage>
        <taxon>Eukaryota</taxon>
        <taxon>Viridiplantae</taxon>
        <taxon>Streptophyta</taxon>
        <taxon>Embryophyta</taxon>
        <taxon>Tracheophyta</taxon>
        <taxon>Spermatophyta</taxon>
        <taxon>Magnoliopsida</taxon>
        <taxon>eudicotyledons</taxon>
        <taxon>Gunneridae</taxon>
        <taxon>Pentapetalae</taxon>
        <taxon>rosids</taxon>
        <taxon>fabids</taxon>
        <taxon>Fabales</taxon>
        <taxon>Fabaceae</taxon>
        <taxon>Papilionoideae</taxon>
        <taxon>50 kb inversion clade</taxon>
        <taxon>dalbergioids sensu lato</taxon>
        <taxon>Dalbergieae</taxon>
        <taxon>Pterocarpus clade</taxon>
        <taxon>Stylosanthes</taxon>
    </lineage>
</organism>
<dbReference type="Proteomes" id="UP001341840">
    <property type="component" value="Unassembled WGS sequence"/>
</dbReference>
<gene>
    <name evidence="2" type="ORF">PIB30_002883</name>
</gene>
<dbReference type="EMBL" id="JASCZI010120834">
    <property type="protein sequence ID" value="MED6155154.1"/>
    <property type="molecule type" value="Genomic_DNA"/>
</dbReference>
<feature type="compositionally biased region" description="Basic and acidic residues" evidence="1">
    <location>
        <begin position="118"/>
        <end position="142"/>
    </location>
</feature>
<evidence type="ECO:0000256" key="1">
    <source>
        <dbReference type="SAM" id="MobiDB-lite"/>
    </source>
</evidence>
<feature type="compositionally biased region" description="Low complexity" evidence="1">
    <location>
        <begin position="83"/>
        <end position="99"/>
    </location>
</feature>
<evidence type="ECO:0000313" key="2">
    <source>
        <dbReference type="EMBL" id="MED6155154.1"/>
    </source>
</evidence>
<name>A0ABU6U208_9FABA</name>